<proteinExistence type="predicted"/>
<dbReference type="InterPro" id="IPR013783">
    <property type="entry name" value="Ig-like_fold"/>
</dbReference>
<dbReference type="SUPFAM" id="SSF49265">
    <property type="entry name" value="Fibronectin type III"/>
    <property type="match status" value="1"/>
</dbReference>
<gene>
    <name evidence="1" type="ORF">MM171B01268_0009</name>
</gene>
<reference evidence="1" key="1">
    <citation type="submission" date="2020-03" db="EMBL/GenBank/DDBJ databases">
        <title>The deep terrestrial virosphere.</title>
        <authorList>
            <person name="Holmfeldt K."/>
            <person name="Nilsson E."/>
            <person name="Simone D."/>
            <person name="Lopez-Fernandez M."/>
            <person name="Wu X."/>
            <person name="de Brujin I."/>
            <person name="Lundin D."/>
            <person name="Andersson A."/>
            <person name="Bertilsson S."/>
            <person name="Dopson M."/>
        </authorList>
    </citation>
    <scope>NUCLEOTIDE SEQUENCE</scope>
    <source>
        <strain evidence="1">MM171B01268</strain>
    </source>
</reference>
<name>A0A6M3M3N0_9ZZZZ</name>
<dbReference type="InterPro" id="IPR036116">
    <property type="entry name" value="FN3_sf"/>
</dbReference>
<dbReference type="AlphaFoldDB" id="A0A6M3M3N0"/>
<dbReference type="Gene3D" id="2.60.40.10">
    <property type="entry name" value="Immunoglobulins"/>
    <property type="match status" value="1"/>
</dbReference>
<sequence>MKKILLAFLMILIIIVGSSQVYAGDKQLTFAWNQDITIPLTGWKLYMANTAGGPYPETAWAIIPFVAAQQEYTSDQVFTSPDNEIHTYYFVLTAYNNNGQSAYSNEVSCQIDFQKPGMPFNFTVTIKASP</sequence>
<dbReference type="EMBL" id="MT143784">
    <property type="protein sequence ID" value="QJB02451.1"/>
    <property type="molecule type" value="Genomic_DNA"/>
</dbReference>
<evidence type="ECO:0000313" key="1">
    <source>
        <dbReference type="EMBL" id="QJB02451.1"/>
    </source>
</evidence>
<accession>A0A6M3M3N0</accession>
<protein>
    <recommendedName>
        <fullName evidence="2">Fibronectin type-III domain-containing protein</fullName>
    </recommendedName>
</protein>
<organism evidence="1">
    <name type="scientific">viral metagenome</name>
    <dbReference type="NCBI Taxonomy" id="1070528"/>
    <lineage>
        <taxon>unclassified sequences</taxon>
        <taxon>metagenomes</taxon>
        <taxon>organismal metagenomes</taxon>
    </lineage>
</organism>
<evidence type="ECO:0008006" key="2">
    <source>
        <dbReference type="Google" id="ProtNLM"/>
    </source>
</evidence>